<accession>E7QYW9</accession>
<dbReference type="EMBL" id="AEMG01000028">
    <property type="protein sequence ID" value="EFW90385.1"/>
    <property type="molecule type" value="Genomic_DNA"/>
</dbReference>
<evidence type="ECO:0000313" key="5">
    <source>
        <dbReference type="Proteomes" id="UP000184203"/>
    </source>
</evidence>
<reference evidence="5" key="2">
    <citation type="submission" date="2016-11" db="EMBL/GenBank/DDBJ databases">
        <authorList>
            <person name="Varghese N."/>
            <person name="Submissions S."/>
        </authorList>
    </citation>
    <scope>NUCLEOTIDE SEQUENCE [LARGE SCALE GENOMIC DNA]</scope>
    <source>
        <strain evidence="5">DX253</strain>
    </source>
</reference>
<dbReference type="AlphaFoldDB" id="E7QYW9"/>
<dbReference type="STRING" id="797209.GCA_000376445_00605"/>
<keyword evidence="5" id="KW-1185">Reference proteome</keyword>
<dbReference type="OrthoDB" id="238619at2157"/>
<protein>
    <submittedName>
        <fullName evidence="2">Cell division inhibitor MinD-like (Chromosome partitioning ATPase)</fullName>
    </submittedName>
    <submittedName>
        <fullName evidence="3">Septum site-determining protein MinD</fullName>
    </submittedName>
</protein>
<name>E7QYW9_HALPU</name>
<keyword evidence="2" id="KW-0132">Cell division</keyword>
<reference evidence="2 4" key="1">
    <citation type="journal article" date="2014" name="ISME J.">
        <title>Trehalose/2-sulfotrehalose biosynthesis and glycine-betaine uptake are widely spread mechanisms for osmoadaptation in the Halobacteriales.</title>
        <authorList>
            <person name="Youssef N.H."/>
            <person name="Savage-Ashlock K.N."/>
            <person name="McCully A.L."/>
            <person name="Luedtke B."/>
            <person name="Shaw E.I."/>
            <person name="Hoff W.D."/>
            <person name="Elshahed M.S."/>
        </authorList>
    </citation>
    <scope>NUCLEOTIDE SEQUENCE [LARGE SCALE GENOMIC DNA]</scope>
    <source>
        <strain evidence="2 4">DX253</strain>
    </source>
</reference>
<dbReference type="Gene3D" id="3.40.50.300">
    <property type="entry name" value="P-loop containing nucleotide triphosphate hydrolases"/>
    <property type="match status" value="1"/>
</dbReference>
<dbReference type="Proteomes" id="UP000184203">
    <property type="component" value="Unassembled WGS sequence"/>
</dbReference>
<dbReference type="InterPro" id="IPR002586">
    <property type="entry name" value="CobQ/CobB/MinD/ParA_Nub-bd_dom"/>
</dbReference>
<dbReference type="EMBL" id="FRAN01000001">
    <property type="protein sequence ID" value="SHK03017.1"/>
    <property type="molecule type" value="Genomic_DNA"/>
</dbReference>
<evidence type="ECO:0000313" key="2">
    <source>
        <dbReference type="EMBL" id="EFW90385.1"/>
    </source>
</evidence>
<dbReference type="GO" id="GO:0005524">
    <property type="term" value="F:ATP binding"/>
    <property type="evidence" value="ECO:0007669"/>
    <property type="project" value="TreeGrafter"/>
</dbReference>
<dbReference type="InterPro" id="IPR027417">
    <property type="entry name" value="P-loop_NTPase"/>
</dbReference>
<keyword evidence="2" id="KW-0131">Cell cycle</keyword>
<dbReference type="GO" id="GO:0051301">
    <property type="term" value="P:cell division"/>
    <property type="evidence" value="ECO:0007669"/>
    <property type="project" value="UniProtKB-KW"/>
</dbReference>
<sequence>MLAIAGGKGGCGKTTTTLGLAGALGRMRRSVLAADADVDMPDLHHLANVDGTPNLSAVANGEAVEIATHPPPTLSGVEVVPAPQSMGDSVHLPSALSRLADAADHVLVDCPAGAGPDAATPLRLADHVLLVTTTDPACLRDTAKTAAMARALGTTIVGVALTRTENPPTGIERLLGGPVLASIPDGGVAVLSDESVRRAYDCLASALLTKHL</sequence>
<dbReference type="GO" id="GO:0009898">
    <property type="term" value="C:cytoplasmic side of plasma membrane"/>
    <property type="evidence" value="ECO:0007669"/>
    <property type="project" value="TreeGrafter"/>
</dbReference>
<dbReference type="RefSeq" id="WP_007982881.1">
    <property type="nucleotide sequence ID" value="NZ_AEMG01000028.1"/>
</dbReference>
<dbReference type="Proteomes" id="UP000003751">
    <property type="component" value="Unassembled WGS sequence"/>
</dbReference>
<evidence type="ECO:0000313" key="3">
    <source>
        <dbReference type="EMBL" id="SHK03017.1"/>
    </source>
</evidence>
<dbReference type="eggNOG" id="arCOG06259">
    <property type="taxonomic scope" value="Archaea"/>
</dbReference>
<gene>
    <name evidence="3" type="ORF">SAMN05444342_0334</name>
    <name evidence="2" type="ORF">ZOD2009_20048</name>
</gene>
<dbReference type="GO" id="GO:0016887">
    <property type="term" value="F:ATP hydrolysis activity"/>
    <property type="evidence" value="ECO:0007669"/>
    <property type="project" value="TreeGrafter"/>
</dbReference>
<dbReference type="Pfam" id="PF01656">
    <property type="entry name" value="CbiA"/>
    <property type="match status" value="1"/>
</dbReference>
<proteinExistence type="predicted"/>
<reference evidence="3" key="3">
    <citation type="submission" date="2016-11" db="EMBL/GenBank/DDBJ databases">
        <authorList>
            <person name="Jaros S."/>
            <person name="Januszkiewicz K."/>
            <person name="Wedrychowicz H."/>
        </authorList>
    </citation>
    <scope>NUCLEOTIDE SEQUENCE [LARGE SCALE GENOMIC DNA]</scope>
    <source>
        <strain evidence="3">DX253</strain>
    </source>
</reference>
<evidence type="ECO:0000313" key="4">
    <source>
        <dbReference type="Proteomes" id="UP000003751"/>
    </source>
</evidence>
<dbReference type="GO" id="GO:0005829">
    <property type="term" value="C:cytosol"/>
    <property type="evidence" value="ECO:0007669"/>
    <property type="project" value="TreeGrafter"/>
</dbReference>
<dbReference type="GO" id="GO:0051782">
    <property type="term" value="P:negative regulation of cell division"/>
    <property type="evidence" value="ECO:0007669"/>
    <property type="project" value="TreeGrafter"/>
</dbReference>
<organism evidence="2 4">
    <name type="scientific">Haladaptatus paucihalophilus DX253</name>
    <dbReference type="NCBI Taxonomy" id="797209"/>
    <lineage>
        <taxon>Archaea</taxon>
        <taxon>Methanobacteriati</taxon>
        <taxon>Methanobacteriota</taxon>
        <taxon>Stenosarchaea group</taxon>
        <taxon>Halobacteria</taxon>
        <taxon>Halobacteriales</taxon>
        <taxon>Haladaptataceae</taxon>
        <taxon>Haladaptatus</taxon>
    </lineage>
</organism>
<evidence type="ECO:0000259" key="1">
    <source>
        <dbReference type="Pfam" id="PF01656"/>
    </source>
</evidence>
<dbReference type="SUPFAM" id="SSF52540">
    <property type="entry name" value="P-loop containing nucleoside triphosphate hydrolases"/>
    <property type="match status" value="1"/>
</dbReference>
<dbReference type="PATRIC" id="fig|797209.4.peg.3927"/>
<dbReference type="PANTHER" id="PTHR43384">
    <property type="entry name" value="SEPTUM SITE-DETERMINING PROTEIN MIND HOMOLOG, CHLOROPLASTIC-RELATED"/>
    <property type="match status" value="1"/>
</dbReference>
<dbReference type="PANTHER" id="PTHR43384:SF10">
    <property type="entry name" value="ATPASE INVOLVED IN CHROMOSOME PARTITIONING, PARA_MIND FAMILY"/>
    <property type="match status" value="1"/>
</dbReference>
<dbReference type="InterPro" id="IPR050625">
    <property type="entry name" value="ParA/MinD_ATPase"/>
</dbReference>
<feature type="domain" description="CobQ/CobB/MinD/ParA nucleotide binding" evidence="1">
    <location>
        <begin position="2"/>
        <end position="185"/>
    </location>
</feature>